<name>A0A1V8T8J6_9PEZI</name>
<protein>
    <recommendedName>
        <fullName evidence="2">Chalcone/stilbene synthase N-terminal domain-containing protein</fullName>
    </recommendedName>
</protein>
<evidence type="ECO:0000256" key="1">
    <source>
        <dbReference type="ARBA" id="ARBA00022679"/>
    </source>
</evidence>
<gene>
    <name evidence="3" type="ORF">B0A48_07412</name>
</gene>
<dbReference type="InterPro" id="IPR016039">
    <property type="entry name" value="Thiolase-like"/>
</dbReference>
<dbReference type="OrthoDB" id="329835at2759"/>
<dbReference type="InterPro" id="IPR001099">
    <property type="entry name" value="Chalcone/stilbene_synt_N"/>
</dbReference>
<evidence type="ECO:0000313" key="3">
    <source>
        <dbReference type="EMBL" id="OQO07715.1"/>
    </source>
</evidence>
<reference evidence="4" key="1">
    <citation type="submission" date="2017-03" db="EMBL/GenBank/DDBJ databases">
        <title>Genomes of endolithic fungi from Antarctica.</title>
        <authorList>
            <person name="Coleine C."/>
            <person name="Masonjones S."/>
            <person name="Stajich J.E."/>
        </authorList>
    </citation>
    <scope>NUCLEOTIDE SEQUENCE [LARGE SCALE GENOMIC DNA]</scope>
    <source>
        <strain evidence="4">CCFEE 5527</strain>
    </source>
</reference>
<organism evidence="3 4">
    <name type="scientific">Cryoendolithus antarcticus</name>
    <dbReference type="NCBI Taxonomy" id="1507870"/>
    <lineage>
        <taxon>Eukaryota</taxon>
        <taxon>Fungi</taxon>
        <taxon>Dikarya</taxon>
        <taxon>Ascomycota</taxon>
        <taxon>Pezizomycotina</taxon>
        <taxon>Dothideomycetes</taxon>
        <taxon>Dothideomycetidae</taxon>
        <taxon>Cladosporiales</taxon>
        <taxon>Cladosporiaceae</taxon>
        <taxon>Cryoendolithus</taxon>
    </lineage>
</organism>
<keyword evidence="4" id="KW-1185">Reference proteome</keyword>
<dbReference type="STRING" id="1507870.A0A1V8T8J6"/>
<dbReference type="Pfam" id="PF00195">
    <property type="entry name" value="Chal_sti_synt_N"/>
    <property type="match status" value="1"/>
</dbReference>
<dbReference type="EMBL" id="NAJO01000014">
    <property type="protein sequence ID" value="OQO07715.1"/>
    <property type="molecule type" value="Genomic_DNA"/>
</dbReference>
<dbReference type="Proteomes" id="UP000192596">
    <property type="component" value="Unassembled WGS sequence"/>
</dbReference>
<dbReference type="PANTHER" id="PTHR11877:SF46">
    <property type="entry name" value="TYPE III POLYKETIDE SYNTHASE A"/>
    <property type="match status" value="1"/>
</dbReference>
<dbReference type="InterPro" id="IPR011141">
    <property type="entry name" value="Polyketide_synthase_type-III"/>
</dbReference>
<proteinExistence type="predicted"/>
<dbReference type="SUPFAM" id="SSF53901">
    <property type="entry name" value="Thiolase-like"/>
    <property type="match status" value="1"/>
</dbReference>
<feature type="domain" description="Chalcone/stilbene synthase N-terminal" evidence="2">
    <location>
        <begin position="14"/>
        <end position="232"/>
    </location>
</feature>
<evidence type="ECO:0000313" key="4">
    <source>
        <dbReference type="Proteomes" id="UP000192596"/>
    </source>
</evidence>
<dbReference type="GO" id="GO:0016747">
    <property type="term" value="F:acyltransferase activity, transferring groups other than amino-acyl groups"/>
    <property type="evidence" value="ECO:0007669"/>
    <property type="project" value="InterPro"/>
</dbReference>
<evidence type="ECO:0000259" key="2">
    <source>
        <dbReference type="Pfam" id="PF00195"/>
    </source>
</evidence>
<comment type="caution">
    <text evidence="3">The sequence shown here is derived from an EMBL/GenBank/DDBJ whole genome shotgun (WGS) entry which is preliminary data.</text>
</comment>
<dbReference type="GO" id="GO:0030639">
    <property type="term" value="P:polyketide biosynthetic process"/>
    <property type="evidence" value="ECO:0007669"/>
    <property type="project" value="TreeGrafter"/>
</dbReference>
<keyword evidence="1" id="KW-0808">Transferase</keyword>
<dbReference type="AlphaFoldDB" id="A0A1V8T8J6"/>
<dbReference type="PANTHER" id="PTHR11877">
    <property type="entry name" value="HYDROXYMETHYLGLUTARYL-COA SYNTHASE"/>
    <property type="match status" value="1"/>
</dbReference>
<sequence length="269" mass="28438">MQKSTGNRDDSSGRARSWLTGLGTAYPRNLLTPEWLEQVADWFHDVKESEGLQQLLNVVSPKTGIETRAGVCEYGPNGFGTKTDPPTIAELDNFFRTEGVKLAVEACKAALSESGIGVDQVTHTVGVTCTNQGNPGYDLLVHQQLGLRSDVDRMLLHGVGCAGGLAILRAASQAVLAATARGKPARILGFACELSTPLLRRELADAAKSSARDVSIASVLFSDGAAAFVMTNDLGLEHSKPLLEVLNSASALIPQTLGHMGCYADLHGP</sequence>
<dbReference type="Gene3D" id="3.40.47.10">
    <property type="match status" value="1"/>
</dbReference>
<accession>A0A1V8T8J6</accession>
<dbReference type="InParanoid" id="A0A1V8T8J6"/>